<reference evidence="1" key="2">
    <citation type="submission" date="2023-02" db="EMBL/GenBank/DDBJ databases">
        <authorList>
            <person name="Swenson N.G."/>
            <person name="Wegrzyn J.L."/>
            <person name="Mcevoy S.L."/>
        </authorList>
    </citation>
    <scope>NUCLEOTIDE SEQUENCE</scope>
    <source>
        <strain evidence="1">91603</strain>
        <tissue evidence="1">Leaf</tissue>
    </source>
</reference>
<organism evidence="1 2">
    <name type="scientific">Acer negundo</name>
    <name type="common">Box elder</name>
    <dbReference type="NCBI Taxonomy" id="4023"/>
    <lineage>
        <taxon>Eukaryota</taxon>
        <taxon>Viridiplantae</taxon>
        <taxon>Streptophyta</taxon>
        <taxon>Embryophyta</taxon>
        <taxon>Tracheophyta</taxon>
        <taxon>Spermatophyta</taxon>
        <taxon>Magnoliopsida</taxon>
        <taxon>eudicotyledons</taxon>
        <taxon>Gunneridae</taxon>
        <taxon>Pentapetalae</taxon>
        <taxon>rosids</taxon>
        <taxon>malvids</taxon>
        <taxon>Sapindales</taxon>
        <taxon>Sapindaceae</taxon>
        <taxon>Hippocastanoideae</taxon>
        <taxon>Acereae</taxon>
        <taxon>Acer</taxon>
    </lineage>
</organism>
<reference evidence="1" key="1">
    <citation type="journal article" date="2022" name="Plant J.">
        <title>Strategies of tolerance reflected in two North American maple genomes.</title>
        <authorList>
            <person name="McEvoy S.L."/>
            <person name="Sezen U.U."/>
            <person name="Trouern-Trend A."/>
            <person name="McMahon S.M."/>
            <person name="Schaberg P.G."/>
            <person name="Yang J."/>
            <person name="Wegrzyn J.L."/>
            <person name="Swenson N.G."/>
        </authorList>
    </citation>
    <scope>NUCLEOTIDE SEQUENCE</scope>
    <source>
        <strain evidence="1">91603</strain>
    </source>
</reference>
<dbReference type="Proteomes" id="UP001064489">
    <property type="component" value="Chromosome 3"/>
</dbReference>
<keyword evidence="2" id="KW-1185">Reference proteome</keyword>
<proteinExistence type="predicted"/>
<protein>
    <submittedName>
        <fullName evidence="1">Uncharacterized protein</fullName>
    </submittedName>
</protein>
<gene>
    <name evidence="1" type="ORF">LWI28_001196</name>
</gene>
<sequence>MCSKREEVKKKVTPKEVVDCKDKSKNKPFRCHECKGIEFISTKHANEKKESKRGLAMPVSWSDKNSFHLIWKSMQMIL</sequence>
<dbReference type="AlphaFoldDB" id="A0AAD5NWN8"/>
<evidence type="ECO:0000313" key="1">
    <source>
        <dbReference type="EMBL" id="KAI9184802.1"/>
    </source>
</evidence>
<accession>A0AAD5NWN8</accession>
<comment type="caution">
    <text evidence="1">The sequence shown here is derived from an EMBL/GenBank/DDBJ whole genome shotgun (WGS) entry which is preliminary data.</text>
</comment>
<evidence type="ECO:0000313" key="2">
    <source>
        <dbReference type="Proteomes" id="UP001064489"/>
    </source>
</evidence>
<dbReference type="EMBL" id="JAJSOW010000100">
    <property type="protein sequence ID" value="KAI9184802.1"/>
    <property type="molecule type" value="Genomic_DNA"/>
</dbReference>
<name>A0AAD5NWN8_ACENE</name>